<evidence type="ECO:0000256" key="3">
    <source>
        <dbReference type="ARBA" id="ARBA00022500"/>
    </source>
</evidence>
<keyword evidence="5 10" id="KW-1133">Transmembrane helix</keyword>
<feature type="domain" description="HAMP" evidence="12">
    <location>
        <begin position="321"/>
        <end position="373"/>
    </location>
</feature>
<evidence type="ECO:0000256" key="1">
    <source>
        <dbReference type="ARBA" id="ARBA00004651"/>
    </source>
</evidence>
<evidence type="ECO:0000256" key="7">
    <source>
        <dbReference type="ARBA" id="ARBA00023224"/>
    </source>
</evidence>
<dbReference type="Pfam" id="PF00015">
    <property type="entry name" value="MCPsignal"/>
    <property type="match status" value="1"/>
</dbReference>
<dbReference type="PANTHER" id="PTHR32089:SF112">
    <property type="entry name" value="LYSOZYME-LIKE PROTEIN-RELATED"/>
    <property type="match status" value="1"/>
</dbReference>
<feature type="domain" description="Methyl-accepting transducer" evidence="11">
    <location>
        <begin position="385"/>
        <end position="629"/>
    </location>
</feature>
<evidence type="ECO:0000256" key="9">
    <source>
        <dbReference type="PROSITE-ProRule" id="PRU00284"/>
    </source>
</evidence>
<dbReference type="RefSeq" id="WP_216414345.1">
    <property type="nucleotide sequence ID" value="NZ_JAHLQK010000001.1"/>
</dbReference>
<dbReference type="PROSITE" id="PS50885">
    <property type="entry name" value="HAMP"/>
    <property type="match status" value="1"/>
</dbReference>
<evidence type="ECO:0000256" key="8">
    <source>
        <dbReference type="ARBA" id="ARBA00029447"/>
    </source>
</evidence>
<keyword evidence="6 10" id="KW-0472">Membrane</keyword>
<dbReference type="EMBL" id="JAHLQK010000001">
    <property type="protein sequence ID" value="MBU5674825.1"/>
    <property type="molecule type" value="Genomic_DNA"/>
</dbReference>
<comment type="subcellular location">
    <subcellularLocation>
        <location evidence="1">Cell membrane</location>
        <topology evidence="1">Multi-pass membrane protein</topology>
    </subcellularLocation>
</comment>
<dbReference type="CDD" id="cd18773">
    <property type="entry name" value="PDC1_HK_sensor"/>
    <property type="match status" value="1"/>
</dbReference>
<evidence type="ECO:0000313" key="13">
    <source>
        <dbReference type="EMBL" id="MBU5674825.1"/>
    </source>
</evidence>
<evidence type="ECO:0000256" key="10">
    <source>
        <dbReference type="SAM" id="Phobius"/>
    </source>
</evidence>
<keyword evidence="2" id="KW-1003">Cell membrane</keyword>
<evidence type="ECO:0000259" key="11">
    <source>
        <dbReference type="PROSITE" id="PS50111"/>
    </source>
</evidence>
<gene>
    <name evidence="13" type="ORF">KQI88_00150</name>
</gene>
<organism evidence="13 14">
    <name type="scientific">Alkaliphilus flagellatus</name>
    <dbReference type="NCBI Taxonomy" id="2841507"/>
    <lineage>
        <taxon>Bacteria</taxon>
        <taxon>Bacillati</taxon>
        <taxon>Bacillota</taxon>
        <taxon>Clostridia</taxon>
        <taxon>Peptostreptococcales</taxon>
        <taxon>Natronincolaceae</taxon>
        <taxon>Alkaliphilus</taxon>
    </lineage>
</organism>
<evidence type="ECO:0000256" key="6">
    <source>
        <dbReference type="ARBA" id="ARBA00023136"/>
    </source>
</evidence>
<evidence type="ECO:0000313" key="14">
    <source>
        <dbReference type="Proteomes" id="UP000779508"/>
    </source>
</evidence>
<dbReference type="Proteomes" id="UP000779508">
    <property type="component" value="Unassembled WGS sequence"/>
</dbReference>
<keyword evidence="7 9" id="KW-0807">Transducer</keyword>
<feature type="transmembrane region" description="Helical" evidence="10">
    <location>
        <begin position="300"/>
        <end position="319"/>
    </location>
</feature>
<dbReference type="PANTHER" id="PTHR32089">
    <property type="entry name" value="METHYL-ACCEPTING CHEMOTAXIS PROTEIN MCPB"/>
    <property type="match status" value="1"/>
</dbReference>
<keyword evidence="4 10" id="KW-0812">Transmembrane</keyword>
<evidence type="ECO:0000256" key="4">
    <source>
        <dbReference type="ARBA" id="ARBA00022692"/>
    </source>
</evidence>
<dbReference type="Pfam" id="PF02743">
    <property type="entry name" value="dCache_1"/>
    <property type="match status" value="1"/>
</dbReference>
<accession>A0ABS6FX58</accession>
<reference evidence="13 14" key="1">
    <citation type="submission" date="2021-06" db="EMBL/GenBank/DDBJ databases">
        <authorList>
            <person name="Sun Q."/>
            <person name="Li D."/>
        </authorList>
    </citation>
    <scope>NUCLEOTIDE SEQUENCE [LARGE SCALE GENOMIC DNA]</scope>
    <source>
        <strain evidence="13 14">MSJ-5</strain>
    </source>
</reference>
<dbReference type="CDD" id="cd06225">
    <property type="entry name" value="HAMP"/>
    <property type="match status" value="1"/>
</dbReference>
<sequence length="679" mass="75259">MTDMKMSIRTKIFLVVILTVSLAFSVVSGIIYTNTKNILVDNIKNELGYARENIAVRTVDVLSTAEKNIHQLDMNHYIKDFLEQDMNKETIDTVDGYRSLVNTLKLIKDSNEDLLNVYVGVGKINHLITYDEFKTASDYSTKDRDWYKQAIASNNTVITDPYIDAITRELVLTVSTPIYSKDGKIIAVAGVDITLDRISQILSSFTYNESGHAILLDSQSRFVYHNNKDMILEKDINDLENGWENVSEVVSAGNPYVDKFIIDGEETYISYTPVGNSKWGAILVVPVKEAEGSLISFRNIFIISMLSAIIILSIMLYVLTKNILKQIPTLLESYEKAKAGDLTVQAKTFSNDEISKLASGFNQMIESQRNVITKVIDEANNIIDVFNNAEKNIYELNGSIEEVSATTEQISAGMEQTAASMEEMSATSMEIENAIETMTKQIEDGLISAKEISNRANELKQNAITSSKTANDMYVGTQEKLLKAILDSKAIDEIRVLSDAILMITSQTNLLALNAAIEAARAGEAGKGFAVVADEIRKLAEDSEKAVTEIQDTTGVVLTAVDNLVESSKQILEFMDKQVIKDYGVLAETGEQYSKDATYIEELLYNFDVTAEHFLLSIQSMLTAINEVTMATNEGAEGTTNIAQRNSDVMHRSNEIVNQIGDIKKGAEGLLESISKFRV</sequence>
<dbReference type="InterPro" id="IPR003660">
    <property type="entry name" value="HAMP_dom"/>
</dbReference>
<dbReference type="Pfam" id="PF00672">
    <property type="entry name" value="HAMP"/>
    <property type="match status" value="1"/>
</dbReference>
<proteinExistence type="inferred from homology"/>
<keyword evidence="14" id="KW-1185">Reference proteome</keyword>
<evidence type="ECO:0000256" key="2">
    <source>
        <dbReference type="ARBA" id="ARBA00022475"/>
    </source>
</evidence>
<dbReference type="PROSITE" id="PS50111">
    <property type="entry name" value="CHEMOTAXIS_TRANSDUC_2"/>
    <property type="match status" value="1"/>
</dbReference>
<protein>
    <submittedName>
        <fullName evidence="13">Methyl-accepting chemotaxis protein</fullName>
    </submittedName>
</protein>
<comment type="caution">
    <text evidence="13">The sequence shown here is derived from an EMBL/GenBank/DDBJ whole genome shotgun (WGS) entry which is preliminary data.</text>
</comment>
<dbReference type="SMART" id="SM00283">
    <property type="entry name" value="MA"/>
    <property type="match status" value="1"/>
</dbReference>
<dbReference type="InterPro" id="IPR004089">
    <property type="entry name" value="MCPsignal_dom"/>
</dbReference>
<name>A0ABS6FX58_9FIRM</name>
<comment type="similarity">
    <text evidence="8">Belongs to the methyl-accepting chemotaxis (MCP) protein family.</text>
</comment>
<evidence type="ECO:0000259" key="12">
    <source>
        <dbReference type="PROSITE" id="PS50885"/>
    </source>
</evidence>
<evidence type="ECO:0000256" key="5">
    <source>
        <dbReference type="ARBA" id="ARBA00022989"/>
    </source>
</evidence>
<keyword evidence="3" id="KW-0145">Chemotaxis</keyword>
<dbReference type="CDD" id="cd12912">
    <property type="entry name" value="PDC2_MCP_like"/>
    <property type="match status" value="1"/>
</dbReference>
<dbReference type="SMART" id="SM00304">
    <property type="entry name" value="HAMP"/>
    <property type="match status" value="1"/>
</dbReference>
<dbReference type="InterPro" id="IPR033479">
    <property type="entry name" value="dCache_1"/>
</dbReference>